<sequence length="184" mass="21599">MERCNWAGSNENMQIYHDTIWGVPEYDDQRLFRKFVLDMNQAGLSWQTILNKSESFDQAYENFEIEKVAKFDEVKVEELMQNAGVIRNRRKIEAAIHNAQKILEMQATEMSFSDYLWGFTNHRVIDGQREVPATTELSDRIAKDLKKRGFKFVGSTTIYAFLQAVGIVNDHEKNCFRYEELQLK</sequence>
<dbReference type="InterPro" id="IPR011257">
    <property type="entry name" value="DNA_glycosylase"/>
</dbReference>
<dbReference type="InterPro" id="IPR052891">
    <property type="entry name" value="DNA-3mA_glycosylase"/>
</dbReference>
<evidence type="ECO:0000313" key="2">
    <source>
        <dbReference type="EMBL" id="OJG46699.1"/>
    </source>
</evidence>
<dbReference type="GO" id="GO:0008725">
    <property type="term" value="F:DNA-3-methyladenine glycosylase activity"/>
    <property type="evidence" value="ECO:0007669"/>
    <property type="project" value="InterPro"/>
</dbReference>
<evidence type="ECO:0000313" key="3">
    <source>
        <dbReference type="Proteomes" id="UP000182077"/>
    </source>
</evidence>
<dbReference type="Proteomes" id="UP000182077">
    <property type="component" value="Unassembled WGS sequence"/>
</dbReference>
<feature type="binding site" evidence="1">
    <location>
        <position position="4"/>
    </location>
    <ligand>
        <name>Zn(2+)</name>
        <dbReference type="ChEBI" id="CHEBI:29105"/>
    </ligand>
</feature>
<feature type="binding site" evidence="1">
    <location>
        <position position="17"/>
    </location>
    <ligand>
        <name>Zn(2+)</name>
        <dbReference type="ChEBI" id="CHEBI:29105"/>
    </ligand>
</feature>
<protein>
    <submittedName>
        <fullName evidence="2">DNA-3-methyladenine glycosylase I</fullName>
    </submittedName>
</protein>
<dbReference type="GO" id="GO:0046872">
    <property type="term" value="F:metal ion binding"/>
    <property type="evidence" value="ECO:0007669"/>
    <property type="project" value="UniProtKB-KW"/>
</dbReference>
<dbReference type="STRING" id="249189.RV04_GL001127"/>
<keyword evidence="1" id="KW-0862">Zinc</keyword>
<dbReference type="Gene3D" id="1.10.340.30">
    <property type="entry name" value="Hypothetical protein, domain 2"/>
    <property type="match status" value="1"/>
</dbReference>
<dbReference type="GO" id="GO:0006284">
    <property type="term" value="P:base-excision repair"/>
    <property type="evidence" value="ECO:0007669"/>
    <property type="project" value="InterPro"/>
</dbReference>
<feature type="binding site" evidence="1">
    <location>
        <position position="175"/>
    </location>
    <ligand>
        <name>Zn(2+)</name>
        <dbReference type="ChEBI" id="CHEBI:29105"/>
    </ligand>
</feature>
<gene>
    <name evidence="2" type="ORF">RV04_GL001127</name>
</gene>
<dbReference type="SUPFAM" id="SSF48150">
    <property type="entry name" value="DNA-glycosylase"/>
    <property type="match status" value="1"/>
</dbReference>
<dbReference type="Pfam" id="PF03352">
    <property type="entry name" value="Adenine_glyco"/>
    <property type="match status" value="1"/>
</dbReference>
<name>A0A1L8TQU4_9ENTE</name>
<evidence type="ECO:0000256" key="1">
    <source>
        <dbReference type="PIRSR" id="PIRSR605019-1"/>
    </source>
</evidence>
<comment type="caution">
    <text evidence="2">The sequence shown here is derived from an EMBL/GenBank/DDBJ whole genome shotgun (WGS) entry which is preliminary data.</text>
</comment>
<reference evidence="2 3" key="1">
    <citation type="submission" date="2014-12" db="EMBL/GenBank/DDBJ databases">
        <title>Draft genome sequences of 29 type strains of Enterococci.</title>
        <authorList>
            <person name="Zhong Z."/>
            <person name="Sun Z."/>
            <person name="Liu W."/>
            <person name="Zhang W."/>
            <person name="Zhang H."/>
        </authorList>
    </citation>
    <scope>NUCLEOTIDE SEQUENCE [LARGE SCALE GENOMIC DNA]</scope>
    <source>
        <strain evidence="2 3">DSM 17122</strain>
    </source>
</reference>
<dbReference type="OrthoDB" id="9807664at2"/>
<dbReference type="InterPro" id="IPR005019">
    <property type="entry name" value="Adenine_glyco"/>
</dbReference>
<organism evidence="2 3">
    <name type="scientific">Enterococcus hermanniensis</name>
    <dbReference type="NCBI Taxonomy" id="249189"/>
    <lineage>
        <taxon>Bacteria</taxon>
        <taxon>Bacillati</taxon>
        <taxon>Bacillota</taxon>
        <taxon>Bacilli</taxon>
        <taxon>Lactobacillales</taxon>
        <taxon>Enterococcaceae</taxon>
        <taxon>Enterococcus</taxon>
    </lineage>
</organism>
<dbReference type="PANTHER" id="PTHR30037">
    <property type="entry name" value="DNA-3-METHYLADENINE GLYCOSYLASE 1"/>
    <property type="match status" value="1"/>
</dbReference>
<feature type="binding site" evidence="1">
    <location>
        <position position="171"/>
    </location>
    <ligand>
        <name>Zn(2+)</name>
        <dbReference type="ChEBI" id="CHEBI:29105"/>
    </ligand>
</feature>
<dbReference type="EMBL" id="JXKQ01000002">
    <property type="protein sequence ID" value="OJG46699.1"/>
    <property type="molecule type" value="Genomic_DNA"/>
</dbReference>
<dbReference type="AlphaFoldDB" id="A0A1L8TQU4"/>
<keyword evidence="1" id="KW-0479">Metal-binding</keyword>
<proteinExistence type="predicted"/>
<accession>A0A1L8TQU4</accession>
<dbReference type="RefSeq" id="WP_071857149.1">
    <property type="nucleotide sequence ID" value="NZ_JBHSHK010000005.1"/>
</dbReference>
<dbReference type="PANTHER" id="PTHR30037:SF4">
    <property type="entry name" value="DNA-3-METHYLADENINE GLYCOSYLASE I"/>
    <property type="match status" value="1"/>
</dbReference>
<keyword evidence="3" id="KW-1185">Reference proteome</keyword>